<dbReference type="RefSeq" id="WP_337717409.1">
    <property type="nucleotide sequence ID" value="NZ_JBBEGL010000007.1"/>
</dbReference>
<feature type="domain" description="N-acetyltransferase" evidence="1">
    <location>
        <begin position="23"/>
        <end position="185"/>
    </location>
</feature>
<protein>
    <submittedName>
        <fullName evidence="2">GNAT family protein</fullName>
        <ecNumber evidence="2">2.-.-.-</ecNumber>
    </submittedName>
</protein>
<sequence length="208" mass="22445">MTLPQSALRIEHAGLVLAPPGDGELRVLAEIVETPGGIVTAEEAHYVTWPTGSAAAVASFLAFHRSLRVPPAPQRWLVPFAVLHDGRAVGVVVLESAAWTTERTVGTRAWLARTHQGRGLGRRARLMLLELAFAHLDAAGAVTTAAADNAASRRITERLGYRETGRGRAADGVDEVHYRLAPDAWREQRLDAVEVRGIAPFRAAIDRA</sequence>
<accession>A0ABU8NDA6</accession>
<dbReference type="InterPro" id="IPR016181">
    <property type="entry name" value="Acyl_CoA_acyltransferase"/>
</dbReference>
<evidence type="ECO:0000259" key="1">
    <source>
        <dbReference type="PROSITE" id="PS51186"/>
    </source>
</evidence>
<dbReference type="PANTHER" id="PTHR43441">
    <property type="entry name" value="RIBOSOMAL-PROTEIN-SERINE ACETYLTRANSFERASE"/>
    <property type="match status" value="1"/>
</dbReference>
<keyword evidence="3" id="KW-1185">Reference proteome</keyword>
<evidence type="ECO:0000313" key="3">
    <source>
        <dbReference type="Proteomes" id="UP001370100"/>
    </source>
</evidence>
<dbReference type="PROSITE" id="PS51186">
    <property type="entry name" value="GNAT"/>
    <property type="match status" value="1"/>
</dbReference>
<dbReference type="SUPFAM" id="SSF55729">
    <property type="entry name" value="Acyl-CoA N-acyltransferases (Nat)"/>
    <property type="match status" value="1"/>
</dbReference>
<dbReference type="EMBL" id="JBBEGL010000007">
    <property type="protein sequence ID" value="MEJ2889643.1"/>
    <property type="molecule type" value="Genomic_DNA"/>
</dbReference>
<keyword evidence="2" id="KW-0808">Transferase</keyword>
<gene>
    <name evidence="2" type="ORF">WCD41_24490</name>
</gene>
<dbReference type="InterPro" id="IPR051908">
    <property type="entry name" value="Ribosomal_N-acetyltransferase"/>
</dbReference>
<name>A0ABU8NDA6_9PSEU</name>
<reference evidence="2 3" key="1">
    <citation type="submission" date="2024-03" db="EMBL/GenBank/DDBJ databases">
        <title>Actinomycetospora sp. OC33-EN06, a novel actinomycete isolated from wild orchid (Aerides multiflora).</title>
        <authorList>
            <person name="Suriyachadkun C."/>
        </authorList>
    </citation>
    <scope>NUCLEOTIDE SEQUENCE [LARGE SCALE GENOMIC DNA]</scope>
    <source>
        <strain evidence="2 3">OC33-EN06</strain>
    </source>
</reference>
<dbReference type="InterPro" id="IPR000182">
    <property type="entry name" value="GNAT_dom"/>
</dbReference>
<organism evidence="2 3">
    <name type="scientific">Actinomycetospora aeridis</name>
    <dbReference type="NCBI Taxonomy" id="3129231"/>
    <lineage>
        <taxon>Bacteria</taxon>
        <taxon>Bacillati</taxon>
        <taxon>Actinomycetota</taxon>
        <taxon>Actinomycetes</taxon>
        <taxon>Pseudonocardiales</taxon>
        <taxon>Pseudonocardiaceae</taxon>
        <taxon>Actinomycetospora</taxon>
    </lineage>
</organism>
<dbReference type="GO" id="GO:0016740">
    <property type="term" value="F:transferase activity"/>
    <property type="evidence" value="ECO:0007669"/>
    <property type="project" value="UniProtKB-KW"/>
</dbReference>
<dbReference type="PANTHER" id="PTHR43441:SF11">
    <property type="entry name" value="RIBOSOMAL-PROTEIN-SERINE ACETYLTRANSFERASE"/>
    <property type="match status" value="1"/>
</dbReference>
<comment type="caution">
    <text evidence="2">The sequence shown here is derived from an EMBL/GenBank/DDBJ whole genome shotgun (WGS) entry which is preliminary data.</text>
</comment>
<dbReference type="EC" id="2.-.-.-" evidence="2"/>
<evidence type="ECO:0000313" key="2">
    <source>
        <dbReference type="EMBL" id="MEJ2889643.1"/>
    </source>
</evidence>
<dbReference type="Gene3D" id="3.40.630.30">
    <property type="match status" value="1"/>
</dbReference>
<dbReference type="Proteomes" id="UP001370100">
    <property type="component" value="Unassembled WGS sequence"/>
</dbReference>
<proteinExistence type="predicted"/>
<dbReference type="Pfam" id="PF13302">
    <property type="entry name" value="Acetyltransf_3"/>
    <property type="match status" value="1"/>
</dbReference>